<keyword evidence="3" id="KW-1185">Reference proteome</keyword>
<dbReference type="Proteomes" id="UP000677803">
    <property type="component" value="Unassembled WGS sequence"/>
</dbReference>
<feature type="transmembrane region" description="Helical" evidence="1">
    <location>
        <begin position="184"/>
        <end position="202"/>
    </location>
</feature>
<protein>
    <submittedName>
        <fullName evidence="2">(Atlantic silverside) hypothetical protein</fullName>
    </submittedName>
</protein>
<accession>A0A8S4BIF6</accession>
<dbReference type="Gene3D" id="1.20.1070.10">
    <property type="entry name" value="Rhodopsin 7-helix transmembrane proteins"/>
    <property type="match status" value="1"/>
</dbReference>
<reference evidence="2" key="1">
    <citation type="submission" date="2021-05" db="EMBL/GenBank/DDBJ databases">
        <authorList>
            <person name="Tigano A."/>
        </authorList>
    </citation>
    <scope>NUCLEOTIDE SEQUENCE</scope>
</reference>
<comment type="caution">
    <text evidence="2">The sequence shown here is derived from an EMBL/GenBank/DDBJ whole genome shotgun (WGS) entry which is preliminary data.</text>
</comment>
<proteinExistence type="predicted"/>
<evidence type="ECO:0000256" key="1">
    <source>
        <dbReference type="SAM" id="Phobius"/>
    </source>
</evidence>
<evidence type="ECO:0000313" key="2">
    <source>
        <dbReference type="EMBL" id="CAG5992614.1"/>
    </source>
</evidence>
<feature type="transmembrane region" description="Helical" evidence="1">
    <location>
        <begin position="143"/>
        <end position="163"/>
    </location>
</feature>
<keyword evidence="1" id="KW-0812">Transmembrane</keyword>
<organism evidence="2 3">
    <name type="scientific">Menidia menidia</name>
    <name type="common">Atlantic silverside</name>
    <dbReference type="NCBI Taxonomy" id="238744"/>
    <lineage>
        <taxon>Eukaryota</taxon>
        <taxon>Metazoa</taxon>
        <taxon>Chordata</taxon>
        <taxon>Craniata</taxon>
        <taxon>Vertebrata</taxon>
        <taxon>Euteleostomi</taxon>
        <taxon>Actinopterygii</taxon>
        <taxon>Neopterygii</taxon>
        <taxon>Teleostei</taxon>
        <taxon>Neoteleostei</taxon>
        <taxon>Acanthomorphata</taxon>
        <taxon>Ovalentaria</taxon>
        <taxon>Atherinomorphae</taxon>
        <taxon>Atheriniformes</taxon>
        <taxon>Atherinopsidae</taxon>
        <taxon>Menidiinae</taxon>
        <taxon>Menidia</taxon>
    </lineage>
</organism>
<keyword evidence="1" id="KW-0472">Membrane</keyword>
<dbReference type="OrthoDB" id="8807033at2759"/>
<sequence>MNMRLNFLLLHRSHQVLKSCWGMSSPCRLGSISTSREWLRSFLLLKVVTVLVFPHEAVLPLLAGCACSMRAALLLLRSPNVSAKPSTVFLAQLALADGLVLLRWAVRLGAGLLLGTESEAGCEERAFCRRDAVSAVCQHLLDAHHLASLLLLGLLGLEALLVTRWPLQTRRLRTSRWAQLSCRLVWALVLLELVSLLHFRILKQDFNLSMLPALSVCLRKTLWLMDSWLHYAVFVNKPPRKKSSFS</sequence>
<dbReference type="SUPFAM" id="SSF81321">
    <property type="entry name" value="Family A G protein-coupled receptor-like"/>
    <property type="match status" value="1"/>
</dbReference>
<gene>
    <name evidence="2" type="ORF">MMEN_LOCUS17682</name>
</gene>
<dbReference type="EMBL" id="CAJRST010036666">
    <property type="protein sequence ID" value="CAG5992614.1"/>
    <property type="molecule type" value="Genomic_DNA"/>
</dbReference>
<dbReference type="AlphaFoldDB" id="A0A8S4BIF6"/>
<keyword evidence="1" id="KW-1133">Transmembrane helix</keyword>
<name>A0A8S4BIF6_9TELE</name>
<evidence type="ECO:0000313" key="3">
    <source>
        <dbReference type="Proteomes" id="UP000677803"/>
    </source>
</evidence>